<dbReference type="Proteomes" id="UP001501556">
    <property type="component" value="Unassembled WGS sequence"/>
</dbReference>
<keyword evidence="3" id="KW-1185">Reference proteome</keyword>
<protein>
    <recommendedName>
        <fullName evidence="4">Carboxypeptidase regulatory-like domain-containing protein</fullName>
    </recommendedName>
</protein>
<evidence type="ECO:0000256" key="1">
    <source>
        <dbReference type="SAM" id="SignalP"/>
    </source>
</evidence>
<dbReference type="RefSeq" id="WP_345121331.1">
    <property type="nucleotide sequence ID" value="NZ_BAABDI010000003.1"/>
</dbReference>
<dbReference type="SUPFAM" id="SSF49464">
    <property type="entry name" value="Carboxypeptidase regulatory domain-like"/>
    <property type="match status" value="1"/>
</dbReference>
<dbReference type="EMBL" id="BAABDI010000003">
    <property type="protein sequence ID" value="GAA3964047.1"/>
    <property type="molecule type" value="Genomic_DNA"/>
</dbReference>
<evidence type="ECO:0008006" key="4">
    <source>
        <dbReference type="Google" id="ProtNLM"/>
    </source>
</evidence>
<keyword evidence="1" id="KW-0732">Signal</keyword>
<gene>
    <name evidence="2" type="ORF">GCM10022407_08400</name>
</gene>
<sequence>MPRLRDYPFRLTILYLLVSGLALACPKATAQTVLTGTVRNAAGQPLEGILLEAETKAQPPATAFVISTADGSFRLTLAATPASDSVYLSTRALGYAAQQLRLANRSQTVAIAMRESTTKLREVTVRGAPITREGDTLSYKVNAFATKQDRVISDVLKKMPGIEVAGDGRISYEGKAISKFYINGQDLLESRYTLASDNLPVGAVQSVQVLERHQPIRALDSLERPDNAALNIKLKNKVTATGQAILGAGLVPAPLAPLWNVTLSPMLFAGRQQLIDTYQSNNTGQDAATALKSLTSPDPRTGSELSNQPPDLTHVLGLGRPPVAASRYLFNQVHLLSANHLVTISPENQLRVNASYLHDAQTQRGGSQTRFFLPDGRTVTLTEDRVNRSTLSNLLTDLAFIKNVKRYYLKNTLSLDARWDAQTGDLYRAESQASIQQRARTPFVGLTNRLGLVRPIGGGRIVQASSLVFFTNSPQELAVRPGPFAGLLAGGVAYDSVRQQARLGGFYTSNSVGLTGTRRGWAYSGTAGFALEAQQLATSLETSAGPAPAGLPLRNDLAWWRGRYYLEPGLSRIYDTWDLRLRVPVSYYDFRATDAPLGAGQRLYTVVAEPTLSMSRKLSPHWNVSVDAGLSNNFGRIEQLSYAYILRDYRTLQRNAAPLPRTQTQHYGGGFYFTDPLESRFIYANYTFSNALSNRLYSSQVDANGALTTLALDNEARTLAHTLNASANQFISPWKTNLTLLLVGSYRQQPELLNGQLVQADTRNATASLKASVAAFDWGSLEYQAALTTLRSRLADLPATPAALVQEHHATLGVYPGEHHQFTLAADYYDSRGPAPTVRAVFADLTYRYALPTARKIDLEVRWSNIFDTRQYQYSFVSPFQLTQTTYQLRPAQVLASVRLSL</sequence>
<feature type="signal peptide" evidence="1">
    <location>
        <begin position="1"/>
        <end position="24"/>
    </location>
</feature>
<dbReference type="PROSITE" id="PS51257">
    <property type="entry name" value="PROKAR_LIPOPROTEIN"/>
    <property type="match status" value="1"/>
</dbReference>
<dbReference type="InterPro" id="IPR008969">
    <property type="entry name" value="CarboxyPept-like_regulatory"/>
</dbReference>
<accession>A0ABP7PDZ6</accession>
<feature type="chain" id="PRO_5046812962" description="Carboxypeptidase regulatory-like domain-containing protein" evidence="1">
    <location>
        <begin position="25"/>
        <end position="902"/>
    </location>
</feature>
<proteinExistence type="predicted"/>
<evidence type="ECO:0000313" key="3">
    <source>
        <dbReference type="Proteomes" id="UP001501556"/>
    </source>
</evidence>
<name>A0ABP7PDZ6_9BACT</name>
<reference evidence="3" key="1">
    <citation type="journal article" date="2019" name="Int. J. Syst. Evol. Microbiol.">
        <title>The Global Catalogue of Microorganisms (GCM) 10K type strain sequencing project: providing services to taxonomists for standard genome sequencing and annotation.</title>
        <authorList>
            <consortium name="The Broad Institute Genomics Platform"/>
            <consortium name="The Broad Institute Genome Sequencing Center for Infectious Disease"/>
            <person name="Wu L."/>
            <person name="Ma J."/>
        </authorList>
    </citation>
    <scope>NUCLEOTIDE SEQUENCE [LARGE SCALE GENOMIC DNA]</scope>
    <source>
        <strain evidence="3">JCM 17217</strain>
    </source>
</reference>
<evidence type="ECO:0000313" key="2">
    <source>
        <dbReference type="EMBL" id="GAA3964047.1"/>
    </source>
</evidence>
<dbReference type="SUPFAM" id="SSF56935">
    <property type="entry name" value="Porins"/>
    <property type="match status" value="1"/>
</dbReference>
<comment type="caution">
    <text evidence="2">The sequence shown here is derived from an EMBL/GenBank/DDBJ whole genome shotgun (WGS) entry which is preliminary data.</text>
</comment>
<organism evidence="2 3">
    <name type="scientific">Hymenobacter antarcticus</name>
    <dbReference type="NCBI Taxonomy" id="486270"/>
    <lineage>
        <taxon>Bacteria</taxon>
        <taxon>Pseudomonadati</taxon>
        <taxon>Bacteroidota</taxon>
        <taxon>Cytophagia</taxon>
        <taxon>Cytophagales</taxon>
        <taxon>Hymenobacteraceae</taxon>
        <taxon>Hymenobacter</taxon>
    </lineage>
</organism>